<comment type="caution">
    <text evidence="2">The sequence shown here is derived from an EMBL/GenBank/DDBJ whole genome shotgun (WGS) entry which is preliminary data.</text>
</comment>
<evidence type="ECO:0000313" key="2">
    <source>
        <dbReference type="EMBL" id="VCU09747.1"/>
    </source>
</evidence>
<organism evidence="2 3">
    <name type="scientific">Rhodoplanes serenus</name>
    <dbReference type="NCBI Taxonomy" id="200615"/>
    <lineage>
        <taxon>Bacteria</taxon>
        <taxon>Pseudomonadati</taxon>
        <taxon>Pseudomonadota</taxon>
        <taxon>Alphaproteobacteria</taxon>
        <taxon>Hyphomicrobiales</taxon>
        <taxon>Nitrobacteraceae</taxon>
        <taxon>Rhodoplanes</taxon>
    </lineage>
</organism>
<feature type="domain" description="Toprim" evidence="1">
    <location>
        <begin position="67"/>
        <end position="148"/>
    </location>
</feature>
<dbReference type="OrthoDB" id="9811157at2"/>
<gene>
    <name evidence="2" type="ORF">RHODGE_RHODGE_02916</name>
</gene>
<keyword evidence="3" id="KW-1185">Reference proteome</keyword>
<sequence>MIAPFGIPNESEPGRLEVTGLTLSGIHLTLLNSQGTAKAGTERDKLMLGPSAGRPIVLAPPTDLLGLAVTEGIEDALSVHYATGLGAWAAGAAGRLPALADAIPEYIDVVTIIADADKPGVTNAQRLSEKLKLRGVRVEVVMLAAANDNWSK</sequence>
<dbReference type="Pfam" id="PF13362">
    <property type="entry name" value="Toprim_3"/>
    <property type="match status" value="1"/>
</dbReference>
<protein>
    <recommendedName>
        <fullName evidence="1">Toprim domain-containing protein</fullName>
    </recommendedName>
</protein>
<evidence type="ECO:0000313" key="3">
    <source>
        <dbReference type="Proteomes" id="UP000289200"/>
    </source>
</evidence>
<name>A0A3S5CYH0_9BRAD</name>
<evidence type="ECO:0000259" key="1">
    <source>
        <dbReference type="Pfam" id="PF13362"/>
    </source>
</evidence>
<dbReference type="CDD" id="cd01029">
    <property type="entry name" value="TOPRIM_primases"/>
    <property type="match status" value="1"/>
</dbReference>
<dbReference type="Gene3D" id="3.40.1360.10">
    <property type="match status" value="1"/>
</dbReference>
<dbReference type="InterPro" id="IPR006171">
    <property type="entry name" value="TOPRIM_dom"/>
</dbReference>
<dbReference type="AlphaFoldDB" id="A0A3S5CYH0"/>
<proteinExistence type="predicted"/>
<dbReference type="EMBL" id="UWOC01000153">
    <property type="protein sequence ID" value="VCU09747.1"/>
    <property type="molecule type" value="Genomic_DNA"/>
</dbReference>
<reference evidence="3" key="1">
    <citation type="submission" date="2018-10" db="EMBL/GenBank/DDBJ databases">
        <authorList>
            <person name="Peiro R."/>
            <person name="Begona"/>
            <person name="Cbmso G."/>
            <person name="Lopez M."/>
            <person name="Gonzalez S."/>
            <person name="Sacristan E."/>
            <person name="Castillo E."/>
        </authorList>
    </citation>
    <scope>NUCLEOTIDE SEQUENCE [LARGE SCALE GENOMIC DNA]</scope>
</reference>
<dbReference type="Proteomes" id="UP000289200">
    <property type="component" value="Unassembled WGS sequence"/>
</dbReference>
<accession>A0A3S5CYH0</accession>
<dbReference type="InterPro" id="IPR034154">
    <property type="entry name" value="TOPRIM_DnaG/twinkle"/>
</dbReference>